<dbReference type="Pfam" id="PF12729">
    <property type="entry name" value="4HB_MCP_1"/>
    <property type="match status" value="1"/>
</dbReference>
<dbReference type="SMART" id="SM00283">
    <property type="entry name" value="MA"/>
    <property type="match status" value="1"/>
</dbReference>
<keyword evidence="5" id="KW-0472">Membrane</keyword>
<keyword evidence="2" id="KW-0488">Methylation</keyword>
<proteinExistence type="inferred from homology"/>
<keyword evidence="8" id="KW-1185">Reference proteome</keyword>
<protein>
    <submittedName>
        <fullName evidence="7">Methyl-accepting chemotaxis protein</fullName>
    </submittedName>
</protein>
<dbReference type="GO" id="GO:0007165">
    <property type="term" value="P:signal transduction"/>
    <property type="evidence" value="ECO:0007669"/>
    <property type="project" value="UniProtKB-KW"/>
</dbReference>
<dbReference type="AlphaFoldDB" id="A0A2U8FNX8"/>
<dbReference type="InterPro" id="IPR024478">
    <property type="entry name" value="HlyB_4HB_MCP"/>
</dbReference>
<dbReference type="Proteomes" id="UP000244892">
    <property type="component" value="Chromosome"/>
</dbReference>
<dbReference type="PANTHER" id="PTHR43531">
    <property type="entry name" value="PROTEIN ICFG"/>
    <property type="match status" value="1"/>
</dbReference>
<organism evidence="7 8">
    <name type="scientific">Aquabacterium olei</name>
    <dbReference type="NCBI Taxonomy" id="1296669"/>
    <lineage>
        <taxon>Bacteria</taxon>
        <taxon>Pseudomonadati</taxon>
        <taxon>Pseudomonadota</taxon>
        <taxon>Betaproteobacteria</taxon>
        <taxon>Burkholderiales</taxon>
        <taxon>Aquabacterium</taxon>
    </lineage>
</organism>
<evidence type="ECO:0000256" key="4">
    <source>
        <dbReference type="PROSITE-ProRule" id="PRU00284"/>
    </source>
</evidence>
<dbReference type="GO" id="GO:0004888">
    <property type="term" value="F:transmembrane signaling receptor activity"/>
    <property type="evidence" value="ECO:0007669"/>
    <property type="project" value="TreeGrafter"/>
</dbReference>
<comment type="similarity">
    <text evidence="3">Belongs to the methyl-accepting chemotaxis (MCP) protein family.</text>
</comment>
<dbReference type="SUPFAM" id="SSF58104">
    <property type="entry name" value="Methyl-accepting chemotaxis protein (MCP) signaling domain"/>
    <property type="match status" value="1"/>
</dbReference>
<gene>
    <name evidence="7" type="ORF">DEH84_03990</name>
</gene>
<dbReference type="InterPro" id="IPR004089">
    <property type="entry name" value="MCPsignal_dom"/>
</dbReference>
<accession>A0A2U8FNX8</accession>
<keyword evidence="5" id="KW-0812">Transmembrane</keyword>
<dbReference type="CDD" id="cd11386">
    <property type="entry name" value="MCP_signal"/>
    <property type="match status" value="1"/>
</dbReference>
<dbReference type="GO" id="GO:0006935">
    <property type="term" value="P:chemotaxis"/>
    <property type="evidence" value="ECO:0007669"/>
    <property type="project" value="TreeGrafter"/>
</dbReference>
<evidence type="ECO:0000259" key="6">
    <source>
        <dbReference type="PROSITE" id="PS50111"/>
    </source>
</evidence>
<evidence type="ECO:0000313" key="7">
    <source>
        <dbReference type="EMBL" id="AWI52670.1"/>
    </source>
</evidence>
<dbReference type="KEGG" id="aon:DEH84_03990"/>
<keyword evidence="4" id="KW-0807">Transducer</keyword>
<evidence type="ECO:0000256" key="5">
    <source>
        <dbReference type="SAM" id="Phobius"/>
    </source>
</evidence>
<evidence type="ECO:0000256" key="2">
    <source>
        <dbReference type="ARBA" id="ARBA00022481"/>
    </source>
</evidence>
<feature type="domain" description="Methyl-accepting transducer" evidence="6">
    <location>
        <begin position="277"/>
        <end position="506"/>
    </location>
</feature>
<dbReference type="Gene3D" id="1.10.287.950">
    <property type="entry name" value="Methyl-accepting chemotaxis protein"/>
    <property type="match status" value="1"/>
</dbReference>
<feature type="transmembrane region" description="Helical" evidence="5">
    <location>
        <begin position="195"/>
        <end position="220"/>
    </location>
</feature>
<evidence type="ECO:0000256" key="1">
    <source>
        <dbReference type="ARBA" id="ARBA00004370"/>
    </source>
</evidence>
<name>A0A2U8FNX8_9BURK</name>
<dbReference type="RefSeq" id="WP_109034969.1">
    <property type="nucleotide sequence ID" value="NZ_CP029210.1"/>
</dbReference>
<sequence length="527" mass="55148">MPFLPESIKAKLIMAFGGVAGIVVVLGGIALYSLTTATDRFTTFVHGINARAMLAAQVQTSVERRAIGARNLVLTANPDERTREKAVITAAHADVQRQLKQLADMMAVATDASDEARALVNRMQEVERAYGPVALAIVDLAMAGQDEEARQKLHAECAPLLARLRGVMTEYGHLVERRAAGLASSAEEEMAARRAMLLVAVVAAVLLSVGGGVLISHALMGDLGAEPSDLNRIARQVAEGDLSPVPGLDKAASRSVLASLGAMQKSLAAIVNQVRESSDTIVTSSTQIAQGNNDLSQRTEEQVNALQQTAATMDVLGSMVSSNADSARQASELAAGASAVAGKGGEVVSQVVDTMRGINDSSKKISDIIGVIDGIAFQTNILALNAAVEAARAGEQGRGFSVVASEVRSLAQRSATSAREIKTLITDSVEQVGRGTALVDQAGDTMSDIVRAIQRVTDIVTEISQSSSEQSLGVTQIGNTINQIDDTTQRNAALVEESAAAAESLKVQADRLAQVVSSFRINGRSLM</sequence>
<dbReference type="Pfam" id="PF00015">
    <property type="entry name" value="MCPsignal"/>
    <property type="match status" value="1"/>
</dbReference>
<dbReference type="InterPro" id="IPR051310">
    <property type="entry name" value="MCP_chemotaxis"/>
</dbReference>
<feature type="transmembrane region" description="Helical" evidence="5">
    <location>
        <begin position="12"/>
        <end position="34"/>
    </location>
</feature>
<evidence type="ECO:0000313" key="8">
    <source>
        <dbReference type="Proteomes" id="UP000244892"/>
    </source>
</evidence>
<keyword evidence="5" id="KW-1133">Transmembrane helix</keyword>
<dbReference type="FunFam" id="1.10.287.950:FF:000001">
    <property type="entry name" value="Methyl-accepting chemotaxis sensory transducer"/>
    <property type="match status" value="1"/>
</dbReference>
<reference evidence="7 8" key="1">
    <citation type="submission" date="2018-05" db="EMBL/GenBank/DDBJ databases">
        <title>complete genome sequence of Aquabacterium olei NBRC 110486.</title>
        <authorList>
            <person name="Tang B."/>
            <person name="Chang J."/>
            <person name="Zhang L."/>
            <person name="Yang H."/>
        </authorList>
    </citation>
    <scope>NUCLEOTIDE SEQUENCE [LARGE SCALE GENOMIC DNA]</scope>
    <source>
        <strain evidence="7 8">NBRC 110486</strain>
    </source>
</reference>
<dbReference type="PANTHER" id="PTHR43531:SF14">
    <property type="entry name" value="METHYL-ACCEPTING CHEMOTAXIS PROTEIN I-RELATED"/>
    <property type="match status" value="1"/>
</dbReference>
<dbReference type="GO" id="GO:0005886">
    <property type="term" value="C:plasma membrane"/>
    <property type="evidence" value="ECO:0007669"/>
    <property type="project" value="TreeGrafter"/>
</dbReference>
<dbReference type="OrthoDB" id="5441488at2"/>
<dbReference type="PROSITE" id="PS50111">
    <property type="entry name" value="CHEMOTAXIS_TRANSDUC_2"/>
    <property type="match status" value="1"/>
</dbReference>
<evidence type="ECO:0000256" key="3">
    <source>
        <dbReference type="ARBA" id="ARBA00029447"/>
    </source>
</evidence>
<dbReference type="InterPro" id="IPR047347">
    <property type="entry name" value="YvaQ-like_sensor"/>
</dbReference>
<dbReference type="CDD" id="cd19411">
    <property type="entry name" value="MCP2201-like_sensor"/>
    <property type="match status" value="1"/>
</dbReference>
<comment type="subcellular location">
    <subcellularLocation>
        <location evidence="1">Membrane</location>
    </subcellularLocation>
</comment>
<dbReference type="EMBL" id="CP029210">
    <property type="protein sequence ID" value="AWI52670.1"/>
    <property type="molecule type" value="Genomic_DNA"/>
</dbReference>